<evidence type="ECO:0000259" key="2">
    <source>
        <dbReference type="Pfam" id="PF00857"/>
    </source>
</evidence>
<dbReference type="EMBL" id="JASCTH010000031">
    <property type="protein sequence ID" value="MDI6104200.1"/>
    <property type="molecule type" value="Genomic_DNA"/>
</dbReference>
<dbReference type="InterPro" id="IPR000868">
    <property type="entry name" value="Isochorismatase-like_dom"/>
</dbReference>
<dbReference type="PANTHER" id="PTHR43540:SF6">
    <property type="entry name" value="ISOCHORISMATASE-LIKE DOMAIN-CONTAINING PROTEIN"/>
    <property type="match status" value="1"/>
</dbReference>
<sequence>MTTPRRALIVIDVQQEYFSGPLEIQYPPHAASLPQIARAIDLATAAGIPVVAVQHTAGEGAPVFDPTQPGFRLHPEIESRRTDGWKSVVKRYGTVFAGTDLVAWLREREIDTITLVGYMTNNCVLASAAEAETHGLTAEVLSDATGTINIANEAGFVDAKTLHTTLLTLLNSNFAAVADTMTWSDAASAGRPLSKSDLGTSAVMGARHASQA</sequence>
<dbReference type="InterPro" id="IPR050272">
    <property type="entry name" value="Isochorismatase-like_hydrls"/>
</dbReference>
<keyword evidence="4" id="KW-1185">Reference proteome</keyword>
<protein>
    <submittedName>
        <fullName evidence="3">Isochorismatase family protein</fullName>
    </submittedName>
</protein>
<feature type="domain" description="Isochorismatase-like" evidence="2">
    <location>
        <begin position="7"/>
        <end position="180"/>
    </location>
</feature>
<dbReference type="RefSeq" id="WP_282765510.1">
    <property type="nucleotide sequence ID" value="NZ_JASCTH010000031.1"/>
</dbReference>
<dbReference type="PANTHER" id="PTHR43540">
    <property type="entry name" value="PEROXYUREIDOACRYLATE/UREIDOACRYLATE AMIDOHYDROLASE-RELATED"/>
    <property type="match status" value="1"/>
</dbReference>
<dbReference type="Proteomes" id="UP001241758">
    <property type="component" value="Unassembled WGS sequence"/>
</dbReference>
<dbReference type="Gene3D" id="3.40.50.850">
    <property type="entry name" value="Isochorismatase-like"/>
    <property type="match status" value="1"/>
</dbReference>
<reference evidence="3 4" key="1">
    <citation type="submission" date="2023-05" db="EMBL/GenBank/DDBJ databases">
        <title>Actinoplanes sp. NEAU-A12 genome sequencing.</title>
        <authorList>
            <person name="Wang Z.-S."/>
        </authorList>
    </citation>
    <scope>NUCLEOTIDE SEQUENCE [LARGE SCALE GENOMIC DNA]</scope>
    <source>
        <strain evidence="3 4">NEAU-A12</strain>
    </source>
</reference>
<evidence type="ECO:0000313" key="3">
    <source>
        <dbReference type="EMBL" id="MDI6104200.1"/>
    </source>
</evidence>
<dbReference type="Pfam" id="PF00857">
    <property type="entry name" value="Isochorismatase"/>
    <property type="match status" value="1"/>
</dbReference>
<keyword evidence="1" id="KW-0378">Hydrolase</keyword>
<accession>A0ABT6WWU7</accession>
<organism evidence="3 4">
    <name type="scientific">Actinoplanes sandaracinus</name>
    <dbReference type="NCBI Taxonomy" id="3045177"/>
    <lineage>
        <taxon>Bacteria</taxon>
        <taxon>Bacillati</taxon>
        <taxon>Actinomycetota</taxon>
        <taxon>Actinomycetes</taxon>
        <taxon>Micromonosporales</taxon>
        <taxon>Micromonosporaceae</taxon>
        <taxon>Actinoplanes</taxon>
    </lineage>
</organism>
<comment type="caution">
    <text evidence="3">The sequence shown here is derived from an EMBL/GenBank/DDBJ whole genome shotgun (WGS) entry which is preliminary data.</text>
</comment>
<dbReference type="InterPro" id="IPR036380">
    <property type="entry name" value="Isochorismatase-like_sf"/>
</dbReference>
<name>A0ABT6WWU7_9ACTN</name>
<dbReference type="SUPFAM" id="SSF52499">
    <property type="entry name" value="Isochorismatase-like hydrolases"/>
    <property type="match status" value="1"/>
</dbReference>
<evidence type="ECO:0000313" key="4">
    <source>
        <dbReference type="Proteomes" id="UP001241758"/>
    </source>
</evidence>
<evidence type="ECO:0000256" key="1">
    <source>
        <dbReference type="ARBA" id="ARBA00022801"/>
    </source>
</evidence>
<gene>
    <name evidence="3" type="ORF">QLQ12_36980</name>
</gene>
<proteinExistence type="predicted"/>